<dbReference type="SUPFAM" id="SSF51621">
    <property type="entry name" value="Phosphoenolpyruvate/pyruvate domain"/>
    <property type="match status" value="1"/>
</dbReference>
<evidence type="ECO:0000313" key="22">
    <source>
        <dbReference type="EMBL" id="MBF4501708.1"/>
    </source>
</evidence>
<dbReference type="GO" id="GO:0030955">
    <property type="term" value="F:potassium ion binding"/>
    <property type="evidence" value="ECO:0007669"/>
    <property type="project" value="UniProtKB-UniRule"/>
</dbReference>
<dbReference type="GO" id="GO:0005524">
    <property type="term" value="F:ATP binding"/>
    <property type="evidence" value="ECO:0007669"/>
    <property type="project" value="UniProtKB-KW"/>
</dbReference>
<evidence type="ECO:0000256" key="10">
    <source>
        <dbReference type="ARBA" id="ARBA00022741"/>
    </source>
</evidence>
<dbReference type="InterPro" id="IPR015795">
    <property type="entry name" value="Pyrv_Knase_C"/>
</dbReference>
<dbReference type="Pfam" id="PF02887">
    <property type="entry name" value="PK_C"/>
    <property type="match status" value="1"/>
</dbReference>
<dbReference type="PANTHER" id="PTHR11817">
    <property type="entry name" value="PYRUVATE KINASE"/>
    <property type="match status" value="1"/>
</dbReference>
<dbReference type="GO" id="GO:0000287">
    <property type="term" value="F:magnesium ion binding"/>
    <property type="evidence" value="ECO:0007669"/>
    <property type="project" value="UniProtKB-UniRule"/>
</dbReference>
<dbReference type="UniPathway" id="UPA00109">
    <property type="reaction ID" value="UER00188"/>
</dbReference>
<keyword evidence="12" id="KW-0067">ATP-binding</keyword>
<dbReference type="AlphaFoldDB" id="A0A8J7G9I8"/>
<reference evidence="22" key="1">
    <citation type="submission" date="2020-11" db="EMBL/GenBank/DDBJ databases">
        <title>Multidrug resistant novel bacterium Savagea serpentis sp. nov., isolated from the scats of a vine snake (Ahaetulla nasuta).</title>
        <authorList>
            <person name="Venkata Ramana V."/>
            <person name="Vikas Patil S."/>
            <person name="Yogita Lugani V."/>
        </authorList>
    </citation>
    <scope>NUCLEOTIDE SEQUENCE</scope>
    <source>
        <strain evidence="22">SN6</strain>
    </source>
</reference>
<dbReference type="Gene3D" id="3.50.30.10">
    <property type="entry name" value="Phosphohistidine domain"/>
    <property type="match status" value="1"/>
</dbReference>
<evidence type="ECO:0000256" key="15">
    <source>
        <dbReference type="ARBA" id="ARBA00023152"/>
    </source>
</evidence>
<keyword evidence="10" id="KW-0547">Nucleotide-binding</keyword>
<evidence type="ECO:0000256" key="8">
    <source>
        <dbReference type="ARBA" id="ARBA00022679"/>
    </source>
</evidence>
<dbReference type="Pfam" id="PF00391">
    <property type="entry name" value="PEP-utilizers"/>
    <property type="match status" value="1"/>
</dbReference>
<evidence type="ECO:0000256" key="6">
    <source>
        <dbReference type="ARBA" id="ARBA00012142"/>
    </source>
</evidence>
<dbReference type="SUPFAM" id="SSF52009">
    <property type="entry name" value="Phosphohistidine domain"/>
    <property type="match status" value="1"/>
</dbReference>
<dbReference type="Gene3D" id="2.40.33.10">
    <property type="entry name" value="PK beta-barrel domain-like"/>
    <property type="match status" value="1"/>
</dbReference>
<keyword evidence="11 18" id="KW-0418">Kinase</keyword>
<dbReference type="InterPro" id="IPR036637">
    <property type="entry name" value="Phosphohistidine_dom_sf"/>
</dbReference>
<evidence type="ECO:0000256" key="7">
    <source>
        <dbReference type="ARBA" id="ARBA00018587"/>
    </source>
</evidence>
<evidence type="ECO:0000256" key="3">
    <source>
        <dbReference type="ARBA" id="ARBA00004997"/>
    </source>
</evidence>
<keyword evidence="14" id="KW-0630">Potassium</keyword>
<evidence type="ECO:0000256" key="17">
    <source>
        <dbReference type="NCBIfam" id="TIGR01064"/>
    </source>
</evidence>
<dbReference type="PROSITE" id="PS00110">
    <property type="entry name" value="PYRUVATE_KINASE"/>
    <property type="match status" value="1"/>
</dbReference>
<keyword evidence="23" id="KW-1185">Reference proteome</keyword>
<comment type="similarity">
    <text evidence="4">In the C-terminal section; belongs to the PEP-utilizing enzyme family.</text>
</comment>
<dbReference type="NCBIfam" id="TIGR01064">
    <property type="entry name" value="pyruv_kin"/>
    <property type="match status" value="1"/>
</dbReference>
<dbReference type="EC" id="2.7.1.40" evidence="6 17"/>
<evidence type="ECO:0000256" key="14">
    <source>
        <dbReference type="ARBA" id="ARBA00022958"/>
    </source>
</evidence>
<feature type="domain" description="Pyruvate kinase barrel" evidence="19">
    <location>
        <begin position="1"/>
        <end position="325"/>
    </location>
</feature>
<dbReference type="Proteomes" id="UP000622653">
    <property type="component" value="Unassembled WGS sequence"/>
</dbReference>
<dbReference type="SUPFAM" id="SSF50800">
    <property type="entry name" value="PK beta-barrel domain-like"/>
    <property type="match status" value="1"/>
</dbReference>
<dbReference type="InterPro" id="IPR015806">
    <property type="entry name" value="Pyrv_Knase_insert_dom_sf"/>
</dbReference>
<comment type="caution">
    <text evidence="22">The sequence shown here is derived from an EMBL/GenBank/DDBJ whole genome shotgun (WGS) entry which is preliminary data.</text>
</comment>
<comment type="catalytic activity">
    <reaction evidence="18">
        <text>pyruvate + ATP = phosphoenolpyruvate + ADP + H(+)</text>
        <dbReference type="Rhea" id="RHEA:18157"/>
        <dbReference type="ChEBI" id="CHEBI:15361"/>
        <dbReference type="ChEBI" id="CHEBI:15378"/>
        <dbReference type="ChEBI" id="CHEBI:30616"/>
        <dbReference type="ChEBI" id="CHEBI:58702"/>
        <dbReference type="ChEBI" id="CHEBI:456216"/>
        <dbReference type="EC" id="2.7.1.40"/>
    </reaction>
</comment>
<dbReference type="GO" id="GO:0004743">
    <property type="term" value="F:pyruvate kinase activity"/>
    <property type="evidence" value="ECO:0007669"/>
    <property type="project" value="UniProtKB-UniRule"/>
</dbReference>
<dbReference type="InterPro" id="IPR011037">
    <property type="entry name" value="Pyrv_Knase-like_insert_dom_sf"/>
</dbReference>
<dbReference type="EMBL" id="JADKPV010000005">
    <property type="protein sequence ID" value="MBF4501708.1"/>
    <property type="molecule type" value="Genomic_DNA"/>
</dbReference>
<proteinExistence type="inferred from homology"/>
<dbReference type="FunFam" id="3.20.20.60:FF:000001">
    <property type="entry name" value="Pyruvate kinase"/>
    <property type="match status" value="1"/>
</dbReference>
<dbReference type="InterPro" id="IPR008279">
    <property type="entry name" value="PEP-util_enz_mobile_dom"/>
</dbReference>
<feature type="domain" description="Pyruvate kinase C-terminal" evidence="21">
    <location>
        <begin position="358"/>
        <end position="471"/>
    </location>
</feature>
<dbReference type="InterPro" id="IPR036918">
    <property type="entry name" value="Pyrv_Knase_C_sf"/>
</dbReference>
<keyword evidence="9" id="KW-0479">Metal-binding</keyword>
<feature type="domain" description="PEP-utilising enzyme mobile" evidence="20">
    <location>
        <begin position="507"/>
        <end position="576"/>
    </location>
</feature>
<dbReference type="Gene3D" id="3.40.1380.20">
    <property type="entry name" value="Pyruvate kinase, C-terminal domain"/>
    <property type="match status" value="1"/>
</dbReference>
<gene>
    <name evidence="22" type="primary">pyk</name>
    <name evidence="22" type="ORF">IRY55_10060</name>
</gene>
<evidence type="ECO:0000256" key="13">
    <source>
        <dbReference type="ARBA" id="ARBA00022842"/>
    </source>
</evidence>
<protein>
    <recommendedName>
        <fullName evidence="7 17">Pyruvate kinase</fullName>
        <ecNumber evidence="6 17">2.7.1.40</ecNumber>
    </recommendedName>
</protein>
<evidence type="ECO:0000256" key="9">
    <source>
        <dbReference type="ARBA" id="ARBA00022723"/>
    </source>
</evidence>
<evidence type="ECO:0000256" key="4">
    <source>
        <dbReference type="ARBA" id="ARBA00006237"/>
    </source>
</evidence>
<evidence type="ECO:0000256" key="16">
    <source>
        <dbReference type="ARBA" id="ARBA00023317"/>
    </source>
</evidence>
<dbReference type="GO" id="GO:0006950">
    <property type="term" value="P:response to stress"/>
    <property type="evidence" value="ECO:0007669"/>
    <property type="project" value="UniProtKB-ARBA"/>
</dbReference>
<dbReference type="InterPro" id="IPR015813">
    <property type="entry name" value="Pyrv/PenolPyrv_kinase-like_dom"/>
</dbReference>
<evidence type="ECO:0000256" key="12">
    <source>
        <dbReference type="ARBA" id="ARBA00022840"/>
    </source>
</evidence>
<evidence type="ECO:0000256" key="5">
    <source>
        <dbReference type="ARBA" id="ARBA00008663"/>
    </source>
</evidence>
<keyword evidence="13 18" id="KW-0460">Magnesium</keyword>
<keyword evidence="16 22" id="KW-0670">Pyruvate</keyword>
<comment type="cofactor">
    <cofactor evidence="2">
        <name>K(+)</name>
        <dbReference type="ChEBI" id="CHEBI:29103"/>
    </cofactor>
</comment>
<evidence type="ECO:0000256" key="1">
    <source>
        <dbReference type="ARBA" id="ARBA00001946"/>
    </source>
</evidence>
<evidence type="ECO:0000313" key="23">
    <source>
        <dbReference type="Proteomes" id="UP000622653"/>
    </source>
</evidence>
<comment type="pathway">
    <text evidence="3 18">Carbohydrate degradation; glycolysis; pyruvate from D-glyceraldehyde 3-phosphate: step 5/5.</text>
</comment>
<dbReference type="InterPro" id="IPR040442">
    <property type="entry name" value="Pyrv_kinase-like_dom_sf"/>
</dbReference>
<dbReference type="NCBIfam" id="NF004491">
    <property type="entry name" value="PRK05826.1"/>
    <property type="match status" value="1"/>
</dbReference>
<name>A0A8J7G9I8_9BACL</name>
<dbReference type="FunFam" id="2.40.33.10:FF:000001">
    <property type="entry name" value="Pyruvate kinase"/>
    <property type="match status" value="1"/>
</dbReference>
<dbReference type="Gene3D" id="3.20.20.60">
    <property type="entry name" value="Phosphoenolpyruvate-binding domains"/>
    <property type="match status" value="1"/>
</dbReference>
<dbReference type="PRINTS" id="PR01050">
    <property type="entry name" value="PYRUVTKNASE"/>
</dbReference>
<dbReference type="InterPro" id="IPR018209">
    <property type="entry name" value="Pyrv_Knase_AS"/>
</dbReference>
<accession>A0A8J7G9I8</accession>
<comment type="similarity">
    <text evidence="5 18">Belongs to the pyruvate kinase family.</text>
</comment>
<evidence type="ECO:0000256" key="11">
    <source>
        <dbReference type="ARBA" id="ARBA00022777"/>
    </source>
</evidence>
<keyword evidence="15 18" id="KW-0324">Glycolysis</keyword>
<dbReference type="InterPro" id="IPR015793">
    <property type="entry name" value="Pyrv_Knase_brl"/>
</dbReference>
<evidence type="ECO:0000259" key="20">
    <source>
        <dbReference type="Pfam" id="PF00391"/>
    </source>
</evidence>
<keyword evidence="8 18" id="KW-0808">Transferase</keyword>
<dbReference type="Pfam" id="PF00224">
    <property type="entry name" value="PK"/>
    <property type="match status" value="1"/>
</dbReference>
<evidence type="ECO:0000259" key="21">
    <source>
        <dbReference type="Pfam" id="PF02887"/>
    </source>
</evidence>
<evidence type="ECO:0000259" key="19">
    <source>
        <dbReference type="Pfam" id="PF00224"/>
    </source>
</evidence>
<dbReference type="SUPFAM" id="SSF52935">
    <property type="entry name" value="PK C-terminal domain-like"/>
    <property type="match status" value="1"/>
</dbReference>
<sequence>MRKTKIVCTIGPASEAPEILDQLLLSGMNVARLNFSHGTQDEHRARIQAIREASKRTGKVVGILLDTKGPEIRTHKMENGSVELKSGAEVAISMSEVLGTPNLFSVTYDKLIDDLEVGALVLLDDGLIQLEVTGKDYDKRIIRTVVVNSGHLKDNKGVNVPGVAVRLPGITDKDREDILFGIEQDVDFIAASFVRRPADVMIIRELLEANGGSSLHIIPKIENAEGVENIDEILSISDGVMVARGDLGVEILAEEVPLVQKELIRKCNQAGKPVITATQMLDSMQWNPRPTRAEASDVANAIFDGSDAIMLSGETAAGAYPVESVKTMHSIAVTTENAIDYKTVVSARRREQHGNMTESIGQAAAYTALNLKVRAVLAPTESGQTARMIAKYRPGCPIVAVTSSERIATKLTLAWGVYPLTGKRATTIDDILQEAVDASLENNYIDHGDVVIITAGVPVGQAGTTNLMKIHIIGDLVASGQGIGKANVYGRAVVAETAEDLKGVDVKDAIIVTKSSDKDMIHLIEQCAGLVTEEGGLTSHGAVVGLSLGIPVIVGVEGATEKILDGSPITLHAETGCIYSGHARVL</sequence>
<dbReference type="NCBIfam" id="NF004978">
    <property type="entry name" value="PRK06354.1"/>
    <property type="match status" value="1"/>
</dbReference>
<dbReference type="RefSeq" id="WP_194563193.1">
    <property type="nucleotide sequence ID" value="NZ_JADKPV010000005.1"/>
</dbReference>
<evidence type="ECO:0000256" key="2">
    <source>
        <dbReference type="ARBA" id="ARBA00001958"/>
    </source>
</evidence>
<organism evidence="22 23">
    <name type="scientific">Savagea serpentis</name>
    <dbReference type="NCBI Taxonomy" id="2785297"/>
    <lineage>
        <taxon>Bacteria</taxon>
        <taxon>Bacillati</taxon>
        <taxon>Bacillota</taxon>
        <taxon>Bacilli</taxon>
        <taxon>Bacillales</taxon>
        <taxon>Caryophanaceae</taxon>
        <taxon>Savagea</taxon>
    </lineage>
</organism>
<evidence type="ECO:0000256" key="18">
    <source>
        <dbReference type="RuleBase" id="RU000504"/>
    </source>
</evidence>
<comment type="cofactor">
    <cofactor evidence="1">
        <name>Mg(2+)</name>
        <dbReference type="ChEBI" id="CHEBI:18420"/>
    </cofactor>
</comment>
<dbReference type="GO" id="GO:0016301">
    <property type="term" value="F:kinase activity"/>
    <property type="evidence" value="ECO:0007669"/>
    <property type="project" value="UniProtKB-KW"/>
</dbReference>
<dbReference type="InterPro" id="IPR001697">
    <property type="entry name" value="Pyr_Knase"/>
</dbReference>